<dbReference type="Proteomes" id="UP000784880">
    <property type="component" value="Unassembled WGS sequence"/>
</dbReference>
<protein>
    <submittedName>
        <fullName evidence="1">Uncharacterized protein</fullName>
    </submittedName>
</protein>
<dbReference type="RefSeq" id="WP_217067607.1">
    <property type="nucleotide sequence ID" value="NZ_JAHQCS010000137.1"/>
</dbReference>
<evidence type="ECO:0000313" key="1">
    <source>
        <dbReference type="EMBL" id="MBU9713448.1"/>
    </source>
</evidence>
<name>A0ABS6JIT8_9BACI</name>
<sequence length="102" mass="12149">MDKQTYFVTFRTGSKVEIMEEEIPDRTIQYEITADKEELKNLQSMINELKEKDIFQEHILVRPFKEYRAAVDKEELQSELNDLLDCIYELGTKETKENLKAQ</sequence>
<proteinExistence type="predicted"/>
<evidence type="ECO:0000313" key="2">
    <source>
        <dbReference type="Proteomes" id="UP000784880"/>
    </source>
</evidence>
<gene>
    <name evidence="1" type="ORF">KS419_17100</name>
</gene>
<organism evidence="1 2">
    <name type="scientific">Evansella tamaricis</name>
    <dbReference type="NCBI Taxonomy" id="2069301"/>
    <lineage>
        <taxon>Bacteria</taxon>
        <taxon>Bacillati</taxon>
        <taxon>Bacillota</taxon>
        <taxon>Bacilli</taxon>
        <taxon>Bacillales</taxon>
        <taxon>Bacillaceae</taxon>
        <taxon>Evansella</taxon>
    </lineage>
</organism>
<comment type="caution">
    <text evidence="1">The sequence shown here is derived from an EMBL/GenBank/DDBJ whole genome shotgun (WGS) entry which is preliminary data.</text>
</comment>
<keyword evidence="2" id="KW-1185">Reference proteome</keyword>
<dbReference type="EMBL" id="JAHQCS010000137">
    <property type="protein sequence ID" value="MBU9713448.1"/>
    <property type="molecule type" value="Genomic_DNA"/>
</dbReference>
<accession>A0ABS6JIT8</accession>
<reference evidence="1 2" key="1">
    <citation type="submission" date="2021-06" db="EMBL/GenBank/DDBJ databases">
        <title>Bacillus sp. RD4P76, an endophyte from a halophyte.</title>
        <authorList>
            <person name="Sun J.-Q."/>
        </authorList>
    </citation>
    <scope>NUCLEOTIDE SEQUENCE [LARGE SCALE GENOMIC DNA]</scope>
    <source>
        <strain evidence="1 2">CGMCC 1.15917</strain>
    </source>
</reference>